<dbReference type="EMBL" id="MU275893">
    <property type="protein sequence ID" value="KAI0048062.1"/>
    <property type="molecule type" value="Genomic_DNA"/>
</dbReference>
<reference evidence="1" key="2">
    <citation type="journal article" date="2022" name="New Phytol.">
        <title>Evolutionary transition to the ectomycorrhizal habit in the genomes of a hyperdiverse lineage of mushroom-forming fungi.</title>
        <authorList>
            <person name="Looney B."/>
            <person name="Miyauchi S."/>
            <person name="Morin E."/>
            <person name="Drula E."/>
            <person name="Courty P.E."/>
            <person name="Kohler A."/>
            <person name="Kuo A."/>
            <person name="LaButti K."/>
            <person name="Pangilinan J."/>
            <person name="Lipzen A."/>
            <person name="Riley R."/>
            <person name="Andreopoulos W."/>
            <person name="He G."/>
            <person name="Johnson J."/>
            <person name="Nolan M."/>
            <person name="Tritt A."/>
            <person name="Barry K.W."/>
            <person name="Grigoriev I.V."/>
            <person name="Nagy L.G."/>
            <person name="Hibbett D."/>
            <person name="Henrissat B."/>
            <person name="Matheny P.B."/>
            <person name="Labbe J."/>
            <person name="Martin F.M."/>
        </authorList>
    </citation>
    <scope>NUCLEOTIDE SEQUENCE</scope>
    <source>
        <strain evidence="1">FP105234-sp</strain>
    </source>
</reference>
<organism evidence="1 2">
    <name type="scientific">Auriscalpium vulgare</name>
    <dbReference type="NCBI Taxonomy" id="40419"/>
    <lineage>
        <taxon>Eukaryota</taxon>
        <taxon>Fungi</taxon>
        <taxon>Dikarya</taxon>
        <taxon>Basidiomycota</taxon>
        <taxon>Agaricomycotina</taxon>
        <taxon>Agaricomycetes</taxon>
        <taxon>Russulales</taxon>
        <taxon>Auriscalpiaceae</taxon>
        <taxon>Auriscalpium</taxon>
    </lineage>
</organism>
<proteinExistence type="predicted"/>
<accession>A0ACB8RW12</accession>
<reference evidence="1" key="1">
    <citation type="submission" date="2021-02" db="EMBL/GenBank/DDBJ databases">
        <authorList>
            <consortium name="DOE Joint Genome Institute"/>
            <person name="Ahrendt S."/>
            <person name="Looney B.P."/>
            <person name="Miyauchi S."/>
            <person name="Morin E."/>
            <person name="Drula E."/>
            <person name="Courty P.E."/>
            <person name="Chicoki N."/>
            <person name="Fauchery L."/>
            <person name="Kohler A."/>
            <person name="Kuo A."/>
            <person name="Labutti K."/>
            <person name="Pangilinan J."/>
            <person name="Lipzen A."/>
            <person name="Riley R."/>
            <person name="Andreopoulos W."/>
            <person name="He G."/>
            <person name="Johnson J."/>
            <person name="Barry K.W."/>
            <person name="Grigoriev I.V."/>
            <person name="Nagy L."/>
            <person name="Hibbett D."/>
            <person name="Henrissat B."/>
            <person name="Matheny P.B."/>
            <person name="Labbe J."/>
            <person name="Martin F."/>
        </authorList>
    </citation>
    <scope>NUCLEOTIDE SEQUENCE</scope>
    <source>
        <strain evidence="1">FP105234-sp</strain>
    </source>
</reference>
<evidence type="ECO:0000313" key="1">
    <source>
        <dbReference type="EMBL" id="KAI0048062.1"/>
    </source>
</evidence>
<evidence type="ECO:0000313" key="2">
    <source>
        <dbReference type="Proteomes" id="UP000814033"/>
    </source>
</evidence>
<name>A0ACB8RW12_9AGAM</name>
<comment type="caution">
    <text evidence="1">The sequence shown here is derived from an EMBL/GenBank/DDBJ whole genome shotgun (WGS) entry which is preliminary data.</text>
</comment>
<sequence length="1373" mass="153061">MSHPALQSIIPILQIPSHAVAVSDRTTTVPHPFSHEPLVNYLLSLGQLFPSLQPGGVGHSETWTTTTQGFDRPRFSAPYNLPTSRTARALTDEGVAGYLMASEVADSEEPFASGSGSQGPISPEGLVTALPVLIASEADRDALLSYAYRIYESSLRWKSSGLSHRPLPPSSESSSAVEAVQATPLLPLLSMISGWSHDATSLLLLGCVHFALRNYDKSLSINREILLIDPHNAEAMCNLGCTLRALGRKSEAIACWWDALRLRPRYWDVVHNALSCLQPSATETESVEDADNNRQQALNFCSFVLSRIVEEEGNIKATVAPDEVDHVQRVLNTRAIVLERIGAVDINAQLRDLLTAIELPIHPPWPNVGGVRYTFHDVVMAVFLGSLIVSNAEVPDALLNALPSPGRRYTAESLREPGIDILHLVHLAGSQLYDAVTLRQDGVFPIVLLLPEEALHLPFFLFSSSSGVLPAICSNDGHAIPPSEDIRRRCHARTATVLVSLAERLQERRARSSVIFTESSGILRSSTSLVLLLYYLALGLQPSATIFNNLGIVIAEVSAIRNDVTRDGPVTGPLAARTYYERGLLLHPTHPFLLVNLGALAKDHGNHSKAQLLFGLAIHHKPEFTIALVNLANMLRDEGKSSDALQYFQRAVNADPDLPEAVSGLAISRIAVCDWQGRGRVFNNMGVDNDGHRIFPGSPAPETVAGWLPQVLELTDSQIALDYGRNIHLMRQSGNIAFWMGWVQRIQHTPFGAHKRGSWERTFQMLEDETFDRTARRVDEGGVLIRLIEWLRPRLQRKWYVDAYGKVARADQRMELITSTGGNKYDWPPLPPLFDIPLVPCIMPFNAFCLPLSARATRLVSHRHGLRTSYATLTQTWLPRHVLPPPPPPFRGKINIGYVSGDFNDHPLSHLIQSVFGLHDRAQFKVFAYAMSPSDNSSYRQKIETETDVFRDMSGWSTKEAVEKIRRDQIHILLNLGGYTRGARNDIFAARPCPVQISLMGFAGTTAAGWSDYLVCDPVACPPTTCAFDAWQKRPVDSMDDSPSDMPQDNGLDFEASLDPESASNDWVYTEKLIYMPHTFMLTDHKQSSRGDEGLSVNDRAKILPEILWESEMRRRAEQRHRLFPDLSPDTIIYANFNQAYKIDHQIFAVWMRILARVTDSILCLLRFPPDAEANLMKTARDWAGEAVASRIRFLDVTSKNEHIMRGRAVDLFLDTVECSAHTVAADVLWSGTPIITWPRYEHKMCSRVGASMAYATGLGSQMVVRSLPEYEARVVVLTTGRGRDALIDLRRKLFVNRDSIPLFDTARWTRNVEKGYKEAWRRWVLGTAFEGSLEWEASKRAGNVVGNIIIEDRDPVHLRLPLRYPLLCIARI</sequence>
<gene>
    <name evidence="1" type="ORF">FA95DRAFT_1605591</name>
</gene>
<keyword evidence="2" id="KW-1185">Reference proteome</keyword>
<dbReference type="Proteomes" id="UP000814033">
    <property type="component" value="Unassembled WGS sequence"/>
</dbReference>
<protein>
    <submittedName>
        <fullName evidence="1">Glycosyltransferase family 41 protein</fullName>
    </submittedName>
</protein>